<reference evidence="1 2" key="1">
    <citation type="submission" date="2023-07" db="EMBL/GenBank/DDBJ databases">
        <title>Sequencing the genomes of 1000 actinobacteria strains.</title>
        <authorList>
            <person name="Klenk H.-P."/>
        </authorList>
    </citation>
    <scope>NUCLEOTIDE SEQUENCE [LARGE SCALE GENOMIC DNA]</scope>
    <source>
        <strain evidence="1 2">DSM 41600</strain>
    </source>
</reference>
<name>A0ABT9L6B3_9ACTN</name>
<proteinExistence type="predicted"/>
<evidence type="ECO:0000313" key="1">
    <source>
        <dbReference type="EMBL" id="MDP9616248.1"/>
    </source>
</evidence>
<gene>
    <name evidence="1" type="ORF">JOF35_008586</name>
</gene>
<accession>A0ABT9L6B3</accession>
<organism evidence="1 2">
    <name type="scientific">Streptomyces demainii</name>
    <dbReference type="NCBI Taxonomy" id="588122"/>
    <lineage>
        <taxon>Bacteria</taxon>
        <taxon>Bacillati</taxon>
        <taxon>Actinomycetota</taxon>
        <taxon>Actinomycetes</taxon>
        <taxon>Kitasatosporales</taxon>
        <taxon>Streptomycetaceae</taxon>
        <taxon>Streptomyces</taxon>
    </lineage>
</organism>
<protein>
    <submittedName>
        <fullName evidence="1">Uncharacterized protein</fullName>
    </submittedName>
</protein>
<dbReference type="Proteomes" id="UP001234880">
    <property type="component" value="Unassembled WGS sequence"/>
</dbReference>
<dbReference type="EMBL" id="JAURUE010000002">
    <property type="protein sequence ID" value="MDP9616248.1"/>
    <property type="molecule type" value="Genomic_DNA"/>
</dbReference>
<keyword evidence="2" id="KW-1185">Reference proteome</keyword>
<sequence length="37" mass="3973">MSGHDPVPKKCRPVPPLATCDGGAWVLSDVLLWGGRR</sequence>
<evidence type="ECO:0000313" key="2">
    <source>
        <dbReference type="Proteomes" id="UP001234880"/>
    </source>
</evidence>
<comment type="caution">
    <text evidence="1">The sequence shown here is derived from an EMBL/GenBank/DDBJ whole genome shotgun (WGS) entry which is preliminary data.</text>
</comment>